<dbReference type="SUPFAM" id="SSF52540">
    <property type="entry name" value="P-loop containing nucleoside triphosphate hydrolases"/>
    <property type="match status" value="1"/>
</dbReference>
<dbReference type="SMART" id="SM00382">
    <property type="entry name" value="AAA"/>
    <property type="match status" value="1"/>
</dbReference>
<accession>F4LKM7</accession>
<organism evidence="5 6">
    <name type="scientific">Treponema brennaborense (strain DSM 12168 / CIP 105900 / DD5/3)</name>
    <dbReference type="NCBI Taxonomy" id="906968"/>
    <lineage>
        <taxon>Bacteria</taxon>
        <taxon>Pseudomonadati</taxon>
        <taxon>Spirochaetota</taxon>
        <taxon>Spirochaetia</taxon>
        <taxon>Spirochaetales</taxon>
        <taxon>Treponemataceae</taxon>
        <taxon>Treponema</taxon>
    </lineage>
</organism>
<dbReference type="GO" id="GO:0016887">
    <property type="term" value="F:ATP hydrolysis activity"/>
    <property type="evidence" value="ECO:0007669"/>
    <property type="project" value="InterPro"/>
</dbReference>
<dbReference type="PANTHER" id="PTHR42711">
    <property type="entry name" value="ABC TRANSPORTER ATP-BINDING PROTEIN"/>
    <property type="match status" value="1"/>
</dbReference>
<keyword evidence="3" id="KW-0067">ATP-binding</keyword>
<dbReference type="InterPro" id="IPR003439">
    <property type="entry name" value="ABC_transporter-like_ATP-bd"/>
</dbReference>
<evidence type="ECO:0000313" key="5">
    <source>
        <dbReference type="EMBL" id="AEE17583.1"/>
    </source>
</evidence>
<dbReference type="InterPro" id="IPR003593">
    <property type="entry name" value="AAA+_ATPase"/>
</dbReference>
<proteinExistence type="predicted"/>
<dbReference type="KEGG" id="tbe:Trebr_2169"/>
<dbReference type="Gene3D" id="3.40.50.300">
    <property type="entry name" value="P-loop containing nucleotide triphosphate hydrolases"/>
    <property type="match status" value="1"/>
</dbReference>
<keyword evidence="1" id="KW-0813">Transport</keyword>
<dbReference type="AlphaFoldDB" id="F4LKM7"/>
<evidence type="ECO:0000256" key="2">
    <source>
        <dbReference type="ARBA" id="ARBA00022741"/>
    </source>
</evidence>
<reference evidence="6" key="1">
    <citation type="submission" date="2011-04" db="EMBL/GenBank/DDBJ databases">
        <title>The complete genome of Treponema brennaborense DSM 12168.</title>
        <authorList>
            <person name="Lucas S."/>
            <person name="Han J."/>
            <person name="Lapidus A."/>
            <person name="Bruce D."/>
            <person name="Goodwin L."/>
            <person name="Pitluck S."/>
            <person name="Peters L."/>
            <person name="Kyrpides N."/>
            <person name="Mavromatis K."/>
            <person name="Ivanova N."/>
            <person name="Mikhailova N."/>
            <person name="Pagani I."/>
            <person name="Teshima H."/>
            <person name="Detter J.C."/>
            <person name="Tapia R."/>
            <person name="Han C."/>
            <person name="Land M."/>
            <person name="Hauser L."/>
            <person name="Markowitz V."/>
            <person name="Cheng J.-F."/>
            <person name="Hugenholtz P."/>
            <person name="Woyke T."/>
            <person name="Wu D."/>
            <person name="Gronow S."/>
            <person name="Wellnitz S."/>
            <person name="Brambilla E."/>
            <person name="Klenk H.-P."/>
            <person name="Eisen J.A."/>
        </authorList>
    </citation>
    <scope>NUCLEOTIDE SEQUENCE [LARGE SCALE GENOMIC DNA]</scope>
    <source>
        <strain evidence="6">DSM 12168 / CIP 105900 / DD5/3</strain>
    </source>
</reference>
<dbReference type="eggNOG" id="COG4586">
    <property type="taxonomic scope" value="Bacteria"/>
</dbReference>
<dbReference type="STRING" id="906968.Trebr_2169"/>
<evidence type="ECO:0000259" key="4">
    <source>
        <dbReference type="PROSITE" id="PS50893"/>
    </source>
</evidence>
<keyword evidence="2" id="KW-0547">Nucleotide-binding</keyword>
<dbReference type="PANTHER" id="PTHR42711:SF1">
    <property type="entry name" value="ABC-TRANSPORT PROTEIN, ATP-BINDING COMPONENT"/>
    <property type="match status" value="1"/>
</dbReference>
<dbReference type="Pfam" id="PF00005">
    <property type="entry name" value="ABC_tran"/>
    <property type="match status" value="1"/>
</dbReference>
<dbReference type="InterPro" id="IPR050763">
    <property type="entry name" value="ABC_transporter_ATP-binding"/>
</dbReference>
<dbReference type="GO" id="GO:0005524">
    <property type="term" value="F:ATP binding"/>
    <property type="evidence" value="ECO:0007669"/>
    <property type="project" value="UniProtKB-KW"/>
</dbReference>
<name>F4LKM7_TREBD</name>
<dbReference type="RefSeq" id="WP_013759285.1">
    <property type="nucleotide sequence ID" value="NC_015500.1"/>
</dbReference>
<dbReference type="InterPro" id="IPR017871">
    <property type="entry name" value="ABC_transporter-like_CS"/>
</dbReference>
<keyword evidence="6" id="KW-1185">Reference proteome</keyword>
<dbReference type="OrthoDB" id="9775135at2"/>
<protein>
    <submittedName>
        <fullName evidence="5">ABC transporter related protein</fullName>
    </submittedName>
</protein>
<dbReference type="InterPro" id="IPR027417">
    <property type="entry name" value="P-loop_NTPase"/>
</dbReference>
<evidence type="ECO:0000256" key="1">
    <source>
        <dbReference type="ARBA" id="ARBA00022448"/>
    </source>
</evidence>
<dbReference type="HOGENOM" id="CLU_000604_1_2_12"/>
<dbReference type="PROSITE" id="PS50893">
    <property type="entry name" value="ABC_TRANSPORTER_2"/>
    <property type="match status" value="1"/>
</dbReference>
<dbReference type="EMBL" id="CP002696">
    <property type="protein sequence ID" value="AEE17583.1"/>
    <property type="molecule type" value="Genomic_DNA"/>
</dbReference>
<evidence type="ECO:0000313" key="6">
    <source>
        <dbReference type="Proteomes" id="UP000006546"/>
    </source>
</evidence>
<sequence length="345" mass="38863">MDAIVVSHVSKTFKSPKKFPGFAGALKGLFTKEYTIKTAVNDISFTIAAGDIVGYLGANGAGKSTTIKMMTGILTPTHGTIRVNGMIPYEQRRKNARNIGVVFGQRTQLWWDLPLNETFTLLRDIYDVPHDEYAERFAFLNGVLGLDEFIMQPVRTLSLGQRMKADLAAALLHNPPVLFLDEPTIGLDVIVKEKVREAIRLINERYGTTIILTTHDLRDIEALCNRIIVIDQGAAVYDGSLQELKHSYGYLMHITVRLKDFQNIPEDRVAAVFDSHRHTDEFRVEKTEDAFVITCNKFVCRTSEIMQLLFASFQVEDFSVEETGIEEIVKKIYRAETVVRKGSAV</sequence>
<gene>
    <name evidence="5" type="ordered locus">Trebr_2169</name>
</gene>
<dbReference type="Proteomes" id="UP000006546">
    <property type="component" value="Chromosome"/>
</dbReference>
<evidence type="ECO:0000256" key="3">
    <source>
        <dbReference type="ARBA" id="ARBA00022840"/>
    </source>
</evidence>
<dbReference type="PROSITE" id="PS00211">
    <property type="entry name" value="ABC_TRANSPORTER_1"/>
    <property type="match status" value="1"/>
</dbReference>
<feature type="domain" description="ABC transporter" evidence="4">
    <location>
        <begin position="24"/>
        <end position="257"/>
    </location>
</feature>